<name>A0A0E9WX15_ANGAN</name>
<keyword evidence="1" id="KW-1133">Transmembrane helix</keyword>
<sequence>MVESFFLIAYCNVEHFDMLCFCCTTHFHIFLFFLLFFAFQNERPVSSHQPVKERWVPLYILLCSSHYSQFLRVLVASRLQS</sequence>
<dbReference type="EMBL" id="GBXM01013570">
    <property type="protein sequence ID" value="JAH95007.1"/>
    <property type="molecule type" value="Transcribed_RNA"/>
</dbReference>
<reference evidence="2" key="2">
    <citation type="journal article" date="2015" name="Fish Shellfish Immunol.">
        <title>Early steps in the European eel (Anguilla anguilla)-Vibrio vulnificus interaction in the gills: Role of the RtxA13 toxin.</title>
        <authorList>
            <person name="Callol A."/>
            <person name="Pajuelo D."/>
            <person name="Ebbesson L."/>
            <person name="Teles M."/>
            <person name="MacKenzie S."/>
            <person name="Amaro C."/>
        </authorList>
    </citation>
    <scope>NUCLEOTIDE SEQUENCE</scope>
</reference>
<organism evidence="2">
    <name type="scientific">Anguilla anguilla</name>
    <name type="common">European freshwater eel</name>
    <name type="synonym">Muraena anguilla</name>
    <dbReference type="NCBI Taxonomy" id="7936"/>
    <lineage>
        <taxon>Eukaryota</taxon>
        <taxon>Metazoa</taxon>
        <taxon>Chordata</taxon>
        <taxon>Craniata</taxon>
        <taxon>Vertebrata</taxon>
        <taxon>Euteleostomi</taxon>
        <taxon>Actinopterygii</taxon>
        <taxon>Neopterygii</taxon>
        <taxon>Teleostei</taxon>
        <taxon>Anguilliformes</taxon>
        <taxon>Anguillidae</taxon>
        <taxon>Anguilla</taxon>
    </lineage>
</organism>
<dbReference type="AlphaFoldDB" id="A0A0E9WX15"/>
<evidence type="ECO:0000256" key="1">
    <source>
        <dbReference type="SAM" id="Phobius"/>
    </source>
</evidence>
<reference evidence="2" key="1">
    <citation type="submission" date="2014-11" db="EMBL/GenBank/DDBJ databases">
        <authorList>
            <person name="Amaro Gonzalez C."/>
        </authorList>
    </citation>
    <scope>NUCLEOTIDE SEQUENCE</scope>
</reference>
<proteinExistence type="predicted"/>
<keyword evidence="1" id="KW-0472">Membrane</keyword>
<evidence type="ECO:0000313" key="2">
    <source>
        <dbReference type="EMBL" id="JAH95007.1"/>
    </source>
</evidence>
<keyword evidence="1" id="KW-0812">Transmembrane</keyword>
<feature type="transmembrane region" description="Helical" evidence="1">
    <location>
        <begin position="16"/>
        <end position="39"/>
    </location>
</feature>
<protein>
    <submittedName>
        <fullName evidence="2">Uncharacterized protein</fullName>
    </submittedName>
</protein>
<accession>A0A0E9WX15</accession>